<dbReference type="RefSeq" id="WP_136063035.1">
    <property type="nucleotide sequence ID" value="NZ_CAAHFH010000002.1"/>
</dbReference>
<sequence length="327" mass="35728">MNLKNNLLRRTGIGVCAAMLLAEATLLVVARVELGRQSAVLKRNSHRLSALHARAPFPSPDNVARMEKSLERLEYQVGELAAAAMRDPFPQEAVEAADFSARAQGVIERFQARAQRAGVTLPASLEVGFSQYASGGAVPDVKHLPRLSRQLYSTDRVADVLVRGGVTSIESLSRDVFEVQAGPEEMSGRRPRRGEAPPPTPMKKGMAASATHPDGLYMIERIGVAFTAGEDEVWRVLDLFASASRFMAVAGFSHQTQAGILSYNPEELMQGGAVDDETLRYLSEGILVGKKALSRSERIIAGNEPIRVELLVDVYNFIREEDREGTR</sequence>
<name>A0A6C2UN35_9BACT</name>
<evidence type="ECO:0000256" key="1">
    <source>
        <dbReference type="SAM" id="MobiDB-lite"/>
    </source>
</evidence>
<organism evidence="2 3">
    <name type="scientific">Pontiella sulfatireligans</name>
    <dbReference type="NCBI Taxonomy" id="2750658"/>
    <lineage>
        <taxon>Bacteria</taxon>
        <taxon>Pseudomonadati</taxon>
        <taxon>Kiritimatiellota</taxon>
        <taxon>Kiritimatiellia</taxon>
        <taxon>Kiritimatiellales</taxon>
        <taxon>Pontiellaceae</taxon>
        <taxon>Pontiella</taxon>
    </lineage>
</organism>
<dbReference type="EMBL" id="CAAHFH010000002">
    <property type="protein sequence ID" value="VGO21588.1"/>
    <property type="molecule type" value="Genomic_DNA"/>
</dbReference>
<evidence type="ECO:0000313" key="3">
    <source>
        <dbReference type="Proteomes" id="UP000346198"/>
    </source>
</evidence>
<protein>
    <submittedName>
        <fullName evidence="2">Uncharacterized protein</fullName>
    </submittedName>
</protein>
<keyword evidence="3" id="KW-1185">Reference proteome</keyword>
<evidence type="ECO:0000313" key="2">
    <source>
        <dbReference type="EMBL" id="VGO21588.1"/>
    </source>
</evidence>
<gene>
    <name evidence="2" type="ORF">SCARR_03662</name>
</gene>
<dbReference type="Proteomes" id="UP000346198">
    <property type="component" value="Unassembled WGS sequence"/>
</dbReference>
<accession>A0A6C2UN35</accession>
<proteinExistence type="predicted"/>
<dbReference type="AlphaFoldDB" id="A0A6C2UN35"/>
<feature type="region of interest" description="Disordered" evidence="1">
    <location>
        <begin position="180"/>
        <end position="209"/>
    </location>
</feature>
<reference evidence="2 3" key="1">
    <citation type="submission" date="2019-04" db="EMBL/GenBank/DDBJ databases">
        <authorList>
            <person name="Van Vliet M D."/>
        </authorList>
    </citation>
    <scope>NUCLEOTIDE SEQUENCE [LARGE SCALE GENOMIC DNA]</scope>
    <source>
        <strain evidence="2 3">F21</strain>
    </source>
</reference>